<dbReference type="EMBL" id="LAZR01013640">
    <property type="protein sequence ID" value="KKM21043.1"/>
    <property type="molecule type" value="Genomic_DNA"/>
</dbReference>
<comment type="caution">
    <text evidence="1">The sequence shown here is derived from an EMBL/GenBank/DDBJ whole genome shotgun (WGS) entry which is preliminary data.</text>
</comment>
<reference evidence="1" key="1">
    <citation type="journal article" date="2015" name="Nature">
        <title>Complex archaea that bridge the gap between prokaryotes and eukaryotes.</title>
        <authorList>
            <person name="Spang A."/>
            <person name="Saw J.H."/>
            <person name="Jorgensen S.L."/>
            <person name="Zaremba-Niedzwiedzka K."/>
            <person name="Martijn J."/>
            <person name="Lind A.E."/>
            <person name="van Eijk R."/>
            <person name="Schleper C."/>
            <person name="Guy L."/>
            <person name="Ettema T.J."/>
        </authorList>
    </citation>
    <scope>NUCLEOTIDE SEQUENCE</scope>
</reference>
<dbReference type="GO" id="GO:0070694">
    <property type="term" value="F:5-hydroxymethyl-dUMP N-hydrolase activity"/>
    <property type="evidence" value="ECO:0007669"/>
    <property type="project" value="TreeGrafter"/>
</dbReference>
<dbReference type="PANTHER" id="PTHR15364">
    <property type="entry name" value="2'-DEOXYNUCLEOSIDE 5'-PHOSPHATE N-HYDROLASE 1"/>
    <property type="match status" value="1"/>
</dbReference>
<protein>
    <recommendedName>
        <fullName evidence="2">Nucleoside 2-deoxyribosyltransferase</fullName>
    </recommendedName>
</protein>
<dbReference type="InterPro" id="IPR007710">
    <property type="entry name" value="Nucleoside_deoxyribTrfase"/>
</dbReference>
<dbReference type="GO" id="GO:0009159">
    <property type="term" value="P:deoxyribonucleoside monophosphate catabolic process"/>
    <property type="evidence" value="ECO:0007669"/>
    <property type="project" value="TreeGrafter"/>
</dbReference>
<organism evidence="1">
    <name type="scientific">marine sediment metagenome</name>
    <dbReference type="NCBI Taxonomy" id="412755"/>
    <lineage>
        <taxon>unclassified sequences</taxon>
        <taxon>metagenomes</taxon>
        <taxon>ecological metagenomes</taxon>
    </lineage>
</organism>
<gene>
    <name evidence="1" type="ORF">LCGC14_1639410</name>
</gene>
<proteinExistence type="predicted"/>
<name>A0A0F9KFZ7_9ZZZZ</name>
<evidence type="ECO:0000313" key="1">
    <source>
        <dbReference type="EMBL" id="KKM21043.1"/>
    </source>
</evidence>
<dbReference type="Pfam" id="PF05014">
    <property type="entry name" value="Nuc_deoxyrib_tr"/>
    <property type="match status" value="1"/>
</dbReference>
<evidence type="ECO:0008006" key="2">
    <source>
        <dbReference type="Google" id="ProtNLM"/>
    </source>
</evidence>
<sequence length="157" mass="17953">MNEKIIVYVAGPLFSPAERRYLEEVTNQIEDLGFKTYLPHRDAGLAINIKEIGKKLIFKKNLEEINKANMMVVILNGLDVDSGTAFEMGCCFMQRKPIYGLVEDIRIGDVNSDFNLMISYSTKIFQSKKTLFNELQTILKNDSFKNNTDHPLHNEST</sequence>
<accession>A0A0F9KFZ7</accession>
<dbReference type="AlphaFoldDB" id="A0A0F9KFZ7"/>
<dbReference type="Gene3D" id="3.40.50.450">
    <property type="match status" value="1"/>
</dbReference>
<dbReference type="InterPro" id="IPR051239">
    <property type="entry name" value="2'-dNMP_N-hydrolase"/>
</dbReference>
<dbReference type="SUPFAM" id="SSF52309">
    <property type="entry name" value="N-(deoxy)ribosyltransferase-like"/>
    <property type="match status" value="1"/>
</dbReference>
<dbReference type="PANTHER" id="PTHR15364:SF0">
    <property type="entry name" value="2'-DEOXYNUCLEOSIDE 5'-PHOSPHATE N-HYDROLASE 1"/>
    <property type="match status" value="1"/>
</dbReference>